<sequence length="70" mass="7577">MVIACQRTRGLRPATQYVEVCSPLRQGDHAQKTFDLSSLAGQTVTVKFNSVEDSSLQTGFVVDDTALTTS</sequence>
<reference evidence="1 2" key="1">
    <citation type="submission" date="2015-10" db="EMBL/GenBank/DDBJ databases">
        <title>Draft genome sequence of Streptomyces corchorusii DSM 40340, type strain for the species Streptomyces corchorusii.</title>
        <authorList>
            <person name="Ruckert C."/>
            <person name="Winkler A."/>
            <person name="Kalinowski J."/>
            <person name="Kampfer P."/>
            <person name="Glaeser S."/>
        </authorList>
    </citation>
    <scope>NUCLEOTIDE SEQUENCE [LARGE SCALE GENOMIC DNA]</scope>
    <source>
        <strain evidence="1 2">DSM 40340</strain>
    </source>
</reference>
<keyword evidence="1" id="KW-0378">Hydrolase</keyword>
<keyword evidence="1" id="KW-0482">Metalloprotease</keyword>
<evidence type="ECO:0000313" key="1">
    <source>
        <dbReference type="EMBL" id="KUN20260.1"/>
    </source>
</evidence>
<name>A0A101PZ00_STRCK</name>
<proteinExistence type="predicted"/>
<dbReference type="AlphaFoldDB" id="A0A101PZ00"/>
<dbReference type="GO" id="GO:0008237">
    <property type="term" value="F:metallopeptidase activity"/>
    <property type="evidence" value="ECO:0007669"/>
    <property type="project" value="UniProtKB-KW"/>
</dbReference>
<keyword evidence="1" id="KW-0645">Protease</keyword>
<accession>A0A101PZ00</accession>
<gene>
    <name evidence="1" type="ORF">AQJ11_29035</name>
</gene>
<protein>
    <submittedName>
        <fullName evidence="1">Neutral zinc metalloprotease</fullName>
    </submittedName>
</protein>
<dbReference type="EMBL" id="LMWP01000035">
    <property type="protein sequence ID" value="KUN20260.1"/>
    <property type="molecule type" value="Genomic_DNA"/>
</dbReference>
<dbReference type="GO" id="GO:0006508">
    <property type="term" value="P:proteolysis"/>
    <property type="evidence" value="ECO:0007669"/>
    <property type="project" value="UniProtKB-KW"/>
</dbReference>
<evidence type="ECO:0000313" key="2">
    <source>
        <dbReference type="Proteomes" id="UP000053398"/>
    </source>
</evidence>
<keyword evidence="2" id="KW-1185">Reference proteome</keyword>
<dbReference type="Proteomes" id="UP000053398">
    <property type="component" value="Unassembled WGS sequence"/>
</dbReference>
<comment type="caution">
    <text evidence="1">The sequence shown here is derived from an EMBL/GenBank/DDBJ whole genome shotgun (WGS) entry which is preliminary data.</text>
</comment>
<organism evidence="1 2">
    <name type="scientific">Streptomyces corchorusii</name>
    <name type="common">Streptomyces chibaensis</name>
    <dbReference type="NCBI Taxonomy" id="1903"/>
    <lineage>
        <taxon>Bacteria</taxon>
        <taxon>Bacillati</taxon>
        <taxon>Actinomycetota</taxon>
        <taxon>Actinomycetes</taxon>
        <taxon>Kitasatosporales</taxon>
        <taxon>Streptomycetaceae</taxon>
        <taxon>Streptomyces</taxon>
    </lineage>
</organism>